<reference evidence="1" key="1">
    <citation type="submission" date="2017-02" db="UniProtKB">
        <authorList>
            <consortium name="WormBaseParasite"/>
        </authorList>
    </citation>
    <scope>IDENTIFICATION</scope>
</reference>
<accession>A0A0M3JBY5</accession>
<proteinExistence type="predicted"/>
<protein>
    <submittedName>
        <fullName evidence="1">Transposase</fullName>
    </submittedName>
</protein>
<sequence length="39" mass="4610">LLKWALMVRPAGYRVSARNTTQTTSHVKNRRVIRIMVVW</sequence>
<name>A0A0M3JBY5_ANISI</name>
<organism evidence="1">
    <name type="scientific">Anisakis simplex</name>
    <name type="common">Herring worm</name>
    <dbReference type="NCBI Taxonomy" id="6269"/>
    <lineage>
        <taxon>Eukaryota</taxon>
        <taxon>Metazoa</taxon>
        <taxon>Ecdysozoa</taxon>
        <taxon>Nematoda</taxon>
        <taxon>Chromadorea</taxon>
        <taxon>Rhabditida</taxon>
        <taxon>Spirurina</taxon>
        <taxon>Ascaridomorpha</taxon>
        <taxon>Ascaridoidea</taxon>
        <taxon>Anisakidae</taxon>
        <taxon>Anisakis</taxon>
        <taxon>Anisakis simplex complex</taxon>
    </lineage>
</organism>
<dbReference type="WBParaSite" id="ASIM_0000511301-mRNA-1">
    <property type="protein sequence ID" value="ASIM_0000511301-mRNA-1"/>
    <property type="gene ID" value="ASIM_0000511301"/>
</dbReference>
<evidence type="ECO:0000313" key="1">
    <source>
        <dbReference type="WBParaSite" id="ASIM_0000511301-mRNA-1"/>
    </source>
</evidence>
<dbReference type="AlphaFoldDB" id="A0A0M3JBY5"/>